<dbReference type="InterPro" id="IPR020946">
    <property type="entry name" value="Flavin_mOase-like"/>
</dbReference>
<comment type="cofactor">
    <cofactor evidence="5">
        <name>FAD</name>
        <dbReference type="ChEBI" id="CHEBI:57692"/>
    </cofactor>
</comment>
<name>A0ABY7FH88_MYAAR</name>
<accession>A0ABY7FH88</accession>
<dbReference type="Pfam" id="PF00743">
    <property type="entry name" value="FMO-like"/>
    <property type="match status" value="2"/>
</dbReference>
<keyword evidence="2 5" id="KW-0285">Flavoprotein</keyword>
<gene>
    <name evidence="7" type="ORF">MAR_000434</name>
</gene>
<evidence type="ECO:0000256" key="2">
    <source>
        <dbReference type="ARBA" id="ARBA00022630"/>
    </source>
</evidence>
<dbReference type="InterPro" id="IPR050346">
    <property type="entry name" value="FMO-like"/>
</dbReference>
<feature type="region of interest" description="Disordered" evidence="6">
    <location>
        <begin position="1"/>
        <end position="30"/>
    </location>
</feature>
<keyword evidence="5" id="KW-0503">Monooxygenase</keyword>
<dbReference type="InterPro" id="IPR036188">
    <property type="entry name" value="FAD/NAD-bd_sf"/>
</dbReference>
<protein>
    <recommendedName>
        <fullName evidence="5">Flavin-containing monooxygenase</fullName>
        <ecNumber evidence="5">1.-.-.-</ecNumber>
    </recommendedName>
</protein>
<dbReference type="Gene3D" id="3.50.50.60">
    <property type="entry name" value="FAD/NAD(P)-binding domain"/>
    <property type="match status" value="5"/>
</dbReference>
<dbReference type="EMBL" id="CP111022">
    <property type="protein sequence ID" value="WAR18596.1"/>
    <property type="molecule type" value="Genomic_DNA"/>
</dbReference>
<feature type="compositionally biased region" description="Polar residues" evidence="6">
    <location>
        <begin position="16"/>
        <end position="30"/>
    </location>
</feature>
<evidence type="ECO:0000256" key="1">
    <source>
        <dbReference type="ARBA" id="ARBA00009183"/>
    </source>
</evidence>
<dbReference type="PRINTS" id="PR00419">
    <property type="entry name" value="ADXRDTASE"/>
</dbReference>
<evidence type="ECO:0000256" key="3">
    <source>
        <dbReference type="ARBA" id="ARBA00022827"/>
    </source>
</evidence>
<keyword evidence="4 5" id="KW-0560">Oxidoreductase</keyword>
<evidence type="ECO:0000256" key="6">
    <source>
        <dbReference type="SAM" id="MobiDB-lite"/>
    </source>
</evidence>
<reference evidence="7" key="1">
    <citation type="submission" date="2022-11" db="EMBL/GenBank/DDBJ databases">
        <title>Centuries of genome instability and evolution in soft-shell clam transmissible cancer (bioRxiv).</title>
        <authorList>
            <person name="Hart S.F.M."/>
            <person name="Yonemitsu M.A."/>
            <person name="Giersch R.M."/>
            <person name="Beal B.F."/>
            <person name="Arriagada G."/>
            <person name="Davis B.W."/>
            <person name="Ostrander E.A."/>
            <person name="Goff S.P."/>
            <person name="Metzger M.J."/>
        </authorList>
    </citation>
    <scope>NUCLEOTIDE SEQUENCE</scope>
    <source>
        <strain evidence="7">MELC-2E11</strain>
        <tissue evidence="7">Siphon/mantle</tissue>
    </source>
</reference>
<sequence>MTQRQGKSKTEKRSDIQSGPPTQFKNMKQTGVQSLQETIVEHTIQTRVTITPLIRHVYISRAFREEVQPEIEDLVQCGCKNLSSFIVSSTIYCYPNRPDITDIESFPGRVMHSHDFKHPNELKDQTVLVIGAGWSAEDIAVMGVKFGVKKIYLSFYTVPIGMKMANWQRLTCECTRTPDDSVIFATGHQTTLPFLEKELAISKTKSSSGVIQGLYILRAALSVHLGGVKCDLEMASRPRICVIGAGPAGLSAVYQLMRFPDTSDVVCYEKQNTWGGSWNLTWRVVATITCVRTHRKKFSNTRTILSRIISARSLPLGLPEQPFDITSKVKIIDVNFVLAIDLQRDCFKFGDMLQAYEVEYDDDNGVFHVTTADLKTGAVQHKHFSHFIVASNICCYPNRPEIPGIESFPGRVMYSHDFKHPNELKDQTILVIGAGWSAEDIAVMGVKFGAKKMYLSYHTVPIAM</sequence>
<proteinExistence type="inferred from homology"/>
<evidence type="ECO:0000313" key="7">
    <source>
        <dbReference type="EMBL" id="WAR18596.1"/>
    </source>
</evidence>
<dbReference type="SUPFAM" id="SSF51905">
    <property type="entry name" value="FAD/NAD(P)-binding domain"/>
    <property type="match status" value="2"/>
</dbReference>
<dbReference type="Proteomes" id="UP001164746">
    <property type="component" value="Chromosome 11"/>
</dbReference>
<keyword evidence="3 5" id="KW-0274">FAD</keyword>
<keyword evidence="8" id="KW-1185">Reference proteome</keyword>
<dbReference type="PANTHER" id="PTHR23023">
    <property type="entry name" value="DIMETHYLANILINE MONOOXYGENASE"/>
    <property type="match status" value="1"/>
</dbReference>
<organism evidence="7 8">
    <name type="scientific">Mya arenaria</name>
    <name type="common">Soft-shell clam</name>
    <dbReference type="NCBI Taxonomy" id="6604"/>
    <lineage>
        <taxon>Eukaryota</taxon>
        <taxon>Metazoa</taxon>
        <taxon>Spiralia</taxon>
        <taxon>Lophotrochozoa</taxon>
        <taxon>Mollusca</taxon>
        <taxon>Bivalvia</taxon>
        <taxon>Autobranchia</taxon>
        <taxon>Heteroconchia</taxon>
        <taxon>Euheterodonta</taxon>
        <taxon>Imparidentia</taxon>
        <taxon>Neoheterodontei</taxon>
        <taxon>Myida</taxon>
        <taxon>Myoidea</taxon>
        <taxon>Myidae</taxon>
        <taxon>Mya</taxon>
    </lineage>
</organism>
<dbReference type="EC" id="1.-.-.-" evidence="5"/>
<evidence type="ECO:0000256" key="5">
    <source>
        <dbReference type="RuleBase" id="RU361177"/>
    </source>
</evidence>
<evidence type="ECO:0000256" key="4">
    <source>
        <dbReference type="ARBA" id="ARBA00023002"/>
    </source>
</evidence>
<evidence type="ECO:0000313" key="8">
    <source>
        <dbReference type="Proteomes" id="UP001164746"/>
    </source>
</evidence>
<comment type="similarity">
    <text evidence="1 5">Belongs to the FMO family.</text>
</comment>